<dbReference type="PANTHER" id="PTHR43542">
    <property type="entry name" value="METHYLTRANSFERASE"/>
    <property type="match status" value="1"/>
</dbReference>
<protein>
    <submittedName>
        <fullName evidence="3">16S rRNA (Guanine(966)-N(2))-methyltransferase RsmD</fullName>
    </submittedName>
</protein>
<gene>
    <name evidence="3" type="ORF">SAMN02745120_0564</name>
</gene>
<evidence type="ECO:0000313" key="4">
    <source>
        <dbReference type="Proteomes" id="UP000243406"/>
    </source>
</evidence>
<dbReference type="InterPro" id="IPR002052">
    <property type="entry name" value="DNA_methylase_N6_adenine_CS"/>
</dbReference>
<keyword evidence="1 3" id="KW-0489">Methyltransferase</keyword>
<dbReference type="InterPro" id="IPR029063">
    <property type="entry name" value="SAM-dependent_MTases_sf"/>
</dbReference>
<dbReference type="Proteomes" id="UP000243406">
    <property type="component" value="Unassembled WGS sequence"/>
</dbReference>
<evidence type="ECO:0000256" key="2">
    <source>
        <dbReference type="ARBA" id="ARBA00022679"/>
    </source>
</evidence>
<dbReference type="InterPro" id="IPR004398">
    <property type="entry name" value="RNA_MeTrfase_RsmD"/>
</dbReference>
<dbReference type="GO" id="GO:0031167">
    <property type="term" value="P:rRNA methylation"/>
    <property type="evidence" value="ECO:0007669"/>
    <property type="project" value="InterPro"/>
</dbReference>
<accession>A0A1T4ZZ13</accession>
<dbReference type="CDD" id="cd02440">
    <property type="entry name" value="AdoMet_MTases"/>
    <property type="match status" value="1"/>
</dbReference>
<dbReference type="AlphaFoldDB" id="A0A1T4ZZ13"/>
<dbReference type="PANTHER" id="PTHR43542:SF1">
    <property type="entry name" value="METHYLTRANSFERASE"/>
    <property type="match status" value="1"/>
</dbReference>
<dbReference type="Pfam" id="PF03602">
    <property type="entry name" value="Cons_hypoth95"/>
    <property type="match status" value="1"/>
</dbReference>
<keyword evidence="2 3" id="KW-0808">Transferase</keyword>
<reference evidence="4" key="1">
    <citation type="submission" date="2017-02" db="EMBL/GenBank/DDBJ databases">
        <authorList>
            <person name="Varghese N."/>
            <person name="Submissions S."/>
        </authorList>
    </citation>
    <scope>NUCLEOTIDE SEQUENCE [LARGE SCALE GENOMIC DNA]</scope>
    <source>
        <strain evidence="4">ATCC 35199</strain>
    </source>
</reference>
<keyword evidence="4" id="KW-1185">Reference proteome</keyword>
<dbReference type="OrthoDB" id="9803017at2"/>
<evidence type="ECO:0000313" key="3">
    <source>
        <dbReference type="EMBL" id="SKB27968.1"/>
    </source>
</evidence>
<proteinExistence type="predicted"/>
<dbReference type="PROSITE" id="PS00092">
    <property type="entry name" value="N6_MTASE"/>
    <property type="match status" value="1"/>
</dbReference>
<dbReference type="RefSeq" id="WP_079588537.1">
    <property type="nucleotide sequence ID" value="NZ_CP154629.1"/>
</dbReference>
<evidence type="ECO:0000256" key="1">
    <source>
        <dbReference type="ARBA" id="ARBA00022603"/>
    </source>
</evidence>
<organism evidence="3 4">
    <name type="scientific">Acetoanaerobium noterae</name>
    <dbReference type="NCBI Taxonomy" id="745369"/>
    <lineage>
        <taxon>Bacteria</taxon>
        <taxon>Bacillati</taxon>
        <taxon>Bacillota</taxon>
        <taxon>Clostridia</taxon>
        <taxon>Peptostreptococcales</taxon>
        <taxon>Filifactoraceae</taxon>
        <taxon>Acetoanaerobium</taxon>
    </lineage>
</organism>
<dbReference type="EMBL" id="FUYN01000001">
    <property type="protein sequence ID" value="SKB27968.1"/>
    <property type="molecule type" value="Genomic_DNA"/>
</dbReference>
<dbReference type="GO" id="GO:0003676">
    <property type="term" value="F:nucleic acid binding"/>
    <property type="evidence" value="ECO:0007669"/>
    <property type="project" value="InterPro"/>
</dbReference>
<dbReference type="SUPFAM" id="SSF53335">
    <property type="entry name" value="S-adenosyl-L-methionine-dependent methyltransferases"/>
    <property type="match status" value="1"/>
</dbReference>
<dbReference type="Gene3D" id="3.40.50.150">
    <property type="entry name" value="Vaccinia Virus protein VP39"/>
    <property type="match status" value="1"/>
</dbReference>
<name>A0A1T4ZZ13_9FIRM</name>
<dbReference type="PIRSF" id="PIRSF004553">
    <property type="entry name" value="CHP00095"/>
    <property type="match status" value="1"/>
</dbReference>
<sequence>MRVIAGKARGKKLLSPQTDKIRPTLDRVKESLFNIIGFEIRDCSFLDLFCGSGAMGIEAISRDADKVYFVDRDSSSIELTQKNIESCKFDSTKYKILKADAFEALNSLANKGIKFDYIFMDPPYGFLDIDKIIEKISQLDLLNSGGLLIAETDIDDSISEEIGKLNKTREKKYSITKLSFYERTEHNG</sequence>
<dbReference type="GO" id="GO:0008168">
    <property type="term" value="F:methyltransferase activity"/>
    <property type="evidence" value="ECO:0007669"/>
    <property type="project" value="UniProtKB-KW"/>
</dbReference>
<dbReference type="NCBIfam" id="TIGR00095">
    <property type="entry name" value="16S rRNA (guanine(966)-N(2))-methyltransferase RsmD"/>
    <property type="match status" value="1"/>
</dbReference>